<sequence>MTESSAGKPPLAALGSLALALVVGAIAWYWFGRAADAGVQRLERLDTMRAYCQAFYAQARDKNDTIRVDRAPVPDTIDAGSKDAFDRCGDYRGPSMPNELPNPRELNGQEMPRGLR</sequence>
<dbReference type="RefSeq" id="WP_026849174.1">
    <property type="nucleotide sequence ID" value="NZ_CP011454.1"/>
</dbReference>
<evidence type="ECO:0000313" key="3">
    <source>
        <dbReference type="EMBL" id="AMW03894.1"/>
    </source>
</evidence>
<keyword evidence="2" id="KW-0472">Membrane</keyword>
<keyword evidence="2" id="KW-0812">Transmembrane</keyword>
<name>A0A143BHK8_9BACT</name>
<feature type="region of interest" description="Disordered" evidence="1">
    <location>
        <begin position="67"/>
        <end position="116"/>
    </location>
</feature>
<proteinExistence type="predicted"/>
<gene>
    <name evidence="3" type="ORF">GEMMAAP_01640</name>
</gene>
<dbReference type="EMBL" id="CP011454">
    <property type="protein sequence ID" value="AMW03894.1"/>
    <property type="molecule type" value="Genomic_DNA"/>
</dbReference>
<feature type="transmembrane region" description="Helical" evidence="2">
    <location>
        <begin position="12"/>
        <end position="31"/>
    </location>
</feature>
<protein>
    <submittedName>
        <fullName evidence="3">Uncharacterized protein</fullName>
    </submittedName>
</protein>
<dbReference type="STRING" id="1379270.GEMMAAP_01640"/>
<dbReference type="KEGG" id="gph:GEMMAAP_01640"/>
<evidence type="ECO:0000256" key="1">
    <source>
        <dbReference type="SAM" id="MobiDB-lite"/>
    </source>
</evidence>
<reference evidence="3 4" key="1">
    <citation type="journal article" date="2014" name="Proc. Natl. Acad. Sci. U.S.A.">
        <title>Functional type 2 photosynthetic reaction centers found in the rare bacterial phylum Gemmatimonadetes.</title>
        <authorList>
            <person name="Zeng Y."/>
            <person name="Feng F."/>
            <person name="Medova H."/>
            <person name="Dean J."/>
            <person name="Koblizek M."/>
        </authorList>
    </citation>
    <scope>NUCLEOTIDE SEQUENCE [LARGE SCALE GENOMIC DNA]</scope>
    <source>
        <strain evidence="3 4">AP64</strain>
    </source>
</reference>
<keyword evidence="4" id="KW-1185">Reference proteome</keyword>
<evidence type="ECO:0000256" key="2">
    <source>
        <dbReference type="SAM" id="Phobius"/>
    </source>
</evidence>
<reference evidence="3 4" key="2">
    <citation type="journal article" date="2016" name="Environ. Microbiol. Rep.">
        <title>Metagenomic evidence for the presence of phototrophic Gemmatimonadetes bacteria in diverse environments.</title>
        <authorList>
            <person name="Zeng Y."/>
            <person name="Baumbach J."/>
            <person name="Barbosa E.G."/>
            <person name="Azevedo V."/>
            <person name="Zhang C."/>
            <person name="Koblizek M."/>
        </authorList>
    </citation>
    <scope>NUCLEOTIDE SEQUENCE [LARGE SCALE GENOMIC DNA]</scope>
    <source>
        <strain evidence="3 4">AP64</strain>
    </source>
</reference>
<dbReference type="Proteomes" id="UP000076404">
    <property type="component" value="Chromosome"/>
</dbReference>
<accession>A0A143BHK8</accession>
<dbReference type="AlphaFoldDB" id="A0A143BHK8"/>
<keyword evidence="2" id="KW-1133">Transmembrane helix</keyword>
<dbReference type="eggNOG" id="ENOG5030TS8">
    <property type="taxonomic scope" value="Bacteria"/>
</dbReference>
<dbReference type="OrthoDB" id="9853964at2"/>
<organism evidence="3 4">
    <name type="scientific">Gemmatimonas phototrophica</name>
    <dbReference type="NCBI Taxonomy" id="1379270"/>
    <lineage>
        <taxon>Bacteria</taxon>
        <taxon>Pseudomonadati</taxon>
        <taxon>Gemmatimonadota</taxon>
        <taxon>Gemmatimonadia</taxon>
        <taxon>Gemmatimonadales</taxon>
        <taxon>Gemmatimonadaceae</taxon>
        <taxon>Gemmatimonas</taxon>
    </lineage>
</organism>
<evidence type="ECO:0000313" key="4">
    <source>
        <dbReference type="Proteomes" id="UP000076404"/>
    </source>
</evidence>
<feature type="compositionally biased region" description="Basic and acidic residues" evidence="1">
    <location>
        <begin position="80"/>
        <end position="90"/>
    </location>
</feature>